<dbReference type="SUPFAM" id="SSF53850">
    <property type="entry name" value="Periplasmic binding protein-like II"/>
    <property type="match status" value="1"/>
</dbReference>
<dbReference type="Proteomes" id="UP000294697">
    <property type="component" value="Unassembled WGS sequence"/>
</dbReference>
<proteinExistence type="predicted"/>
<dbReference type="RefSeq" id="WP_111570882.1">
    <property type="nucleotide sequence ID" value="NZ_QLME01000001.1"/>
</dbReference>
<dbReference type="AlphaFoldDB" id="A0A4R7Z211"/>
<keyword evidence="1" id="KW-0732">Signal</keyword>
<protein>
    <submittedName>
        <fullName evidence="2">Multiple sugar transport system substrate-binding protein</fullName>
    </submittedName>
</protein>
<dbReference type="Pfam" id="PF01547">
    <property type="entry name" value="SBP_bac_1"/>
    <property type="match status" value="1"/>
</dbReference>
<accession>A0A4R7Z211</accession>
<evidence type="ECO:0000256" key="1">
    <source>
        <dbReference type="SAM" id="SignalP"/>
    </source>
</evidence>
<dbReference type="PANTHER" id="PTHR43649:SF12">
    <property type="entry name" value="DIACETYLCHITOBIOSE BINDING PROTEIN DASA"/>
    <property type="match status" value="1"/>
</dbReference>
<dbReference type="CDD" id="cd14748">
    <property type="entry name" value="PBP2_UgpB"/>
    <property type="match status" value="1"/>
</dbReference>
<evidence type="ECO:0000313" key="3">
    <source>
        <dbReference type="Proteomes" id="UP000294697"/>
    </source>
</evidence>
<name>A0A4R7Z211_9FIRM</name>
<gene>
    <name evidence="2" type="ORF">C8C77_11435</name>
</gene>
<organism evidence="2 3">
    <name type="scientific">Halanaerobium saccharolyticum</name>
    <dbReference type="NCBI Taxonomy" id="43595"/>
    <lineage>
        <taxon>Bacteria</taxon>
        <taxon>Bacillati</taxon>
        <taxon>Bacillota</taxon>
        <taxon>Clostridia</taxon>
        <taxon>Halanaerobiales</taxon>
        <taxon>Halanaerobiaceae</taxon>
        <taxon>Halanaerobium</taxon>
    </lineage>
</organism>
<comment type="caution">
    <text evidence="2">The sequence shown here is derived from an EMBL/GenBank/DDBJ whole genome shotgun (WGS) entry which is preliminary data.</text>
</comment>
<feature type="signal peptide" evidence="1">
    <location>
        <begin position="1"/>
        <end position="24"/>
    </location>
</feature>
<reference evidence="2 3" key="1">
    <citation type="submission" date="2019-03" db="EMBL/GenBank/DDBJ databases">
        <title>Subsurface microbial communities from deep shales in Ohio and West Virginia, USA.</title>
        <authorList>
            <person name="Wrighton K."/>
        </authorList>
    </citation>
    <scope>NUCLEOTIDE SEQUENCE [LARGE SCALE GENOMIC DNA]</scope>
    <source>
        <strain evidence="2 3">MSL9.2</strain>
    </source>
</reference>
<dbReference type="InterPro" id="IPR050490">
    <property type="entry name" value="Bact_solute-bd_prot1"/>
</dbReference>
<dbReference type="EMBL" id="SODA01000014">
    <property type="protein sequence ID" value="TDW02946.1"/>
    <property type="molecule type" value="Genomic_DNA"/>
</dbReference>
<keyword evidence="2" id="KW-0813">Transport</keyword>
<evidence type="ECO:0000313" key="2">
    <source>
        <dbReference type="EMBL" id="TDW02946.1"/>
    </source>
</evidence>
<dbReference type="InterPro" id="IPR006059">
    <property type="entry name" value="SBP"/>
</dbReference>
<dbReference type="PANTHER" id="PTHR43649">
    <property type="entry name" value="ARABINOSE-BINDING PROTEIN-RELATED"/>
    <property type="match status" value="1"/>
</dbReference>
<feature type="chain" id="PRO_5020371074" evidence="1">
    <location>
        <begin position="25"/>
        <end position="426"/>
    </location>
</feature>
<dbReference type="OrthoDB" id="9766758at2"/>
<keyword evidence="2" id="KW-0762">Sugar transport</keyword>
<dbReference type="Gene3D" id="3.40.190.10">
    <property type="entry name" value="Periplasmic binding protein-like II"/>
    <property type="match status" value="1"/>
</dbReference>
<sequence>MRKRVKVSVFLVVILLLTTGSVLAEEITLDFWNGFTGPDGTGMGKMVEEFNKENEGEIEVEMQVMQWGTYYQKVVTALSTRSDSSPDIGIMHVDRVPEFASKGVLLDLDQVVADLGWSKDDFSNSVWDAGIYEGNRYGIPLDVHPLTMYINKDLFEEAGLDPEDPPKTPAEFMDAAAKMTKDTDGDGEIDQWGTAFPPLWPGPEFILPTLLRQFGGSFLNEDGTEVVVDSEESIAALEYAVDLVHNKGYSPTDIQQDGEVTLFRQGRLGMHLNGIWMISGFKDQEGLNFMSYPVPRMGQELAIAGNSHNFVFFRKAGNSEAEFEAAAKFVKYISNNSDKWATFGQIPARNSVRDTQAFKSLEHQASIAQEVDSVVFPPKHPIASSILTPYYEAVNLAILGQEEPAAALKDAAEAGQMALDEYLQTQ</sequence>